<dbReference type="PROSITE" id="PS00624">
    <property type="entry name" value="GMC_OXRED_2"/>
    <property type="match status" value="1"/>
</dbReference>
<accession>A0A813Y046</accession>
<evidence type="ECO:0000313" key="3">
    <source>
        <dbReference type="EMBL" id="CAF0874687.1"/>
    </source>
</evidence>
<gene>
    <name evidence="3" type="ORF">SEV965_LOCUS4301</name>
</gene>
<dbReference type="Gene3D" id="3.50.50.60">
    <property type="entry name" value="FAD/NAD(P)-binding domain"/>
    <property type="match status" value="2"/>
</dbReference>
<dbReference type="AlphaFoldDB" id="A0A813Y046"/>
<feature type="domain" description="Glucose-methanol-choline oxidoreductase N-terminal" evidence="2">
    <location>
        <begin position="261"/>
        <end position="275"/>
    </location>
</feature>
<dbReference type="InterPro" id="IPR036188">
    <property type="entry name" value="FAD/NAD-bd_sf"/>
</dbReference>
<dbReference type="Pfam" id="PF00732">
    <property type="entry name" value="GMC_oxred_N"/>
    <property type="match status" value="1"/>
</dbReference>
<sequence>MEEIVADFIIVGGGTAGCVISARLAEYGFETLLLSSGSNDTLNSMMREKSLFNQLFLNPQFKHYLPASSSANLNDRILDIIVWNTLGGNSINGGGIERLMANDWNYFINATGDQSFHINTMSKFYKIVENFTSTKPFSILNNYGNHGFLKITQVYDPIFNKIWKKVAKELNETFTDTSANTLDYGFSFEASSFTNGIRSWSCNNYLTSTLNKYPNLKVLTGATAIKFNMNEQTKQIKNVLFISKDGLFTGIARKEYILSAGTIFSPHLLMLSGIGDRNILRENNILVKHELKQVGKNLIENGMIIIKYQTQNFSIGQSIPVALINTQLRTNHINPDTFIILKQDNNTMHLYVFIFNASPKSTVGFISLYNSNPLIPPKIILDYLTDSKDIQTFINAINYVRKIMSTNTIKHYANLTEILPGLEQTDLTAYIKNTLVPSYHFIGTCSIGQNAENSVVDNLFKVHGISNLRIVDASIFPRKFSTKTGPFLTVHALAEKAADILQKIYS</sequence>
<reference evidence="3" key="1">
    <citation type="submission" date="2021-02" db="EMBL/GenBank/DDBJ databases">
        <authorList>
            <person name="Nowell W R."/>
        </authorList>
    </citation>
    <scope>NUCLEOTIDE SEQUENCE</scope>
</reference>
<name>A0A813Y046_9BILA</name>
<dbReference type="GO" id="GO:0016614">
    <property type="term" value="F:oxidoreductase activity, acting on CH-OH group of donors"/>
    <property type="evidence" value="ECO:0007669"/>
    <property type="project" value="InterPro"/>
</dbReference>
<organism evidence="3 4">
    <name type="scientific">Rotaria sordida</name>
    <dbReference type="NCBI Taxonomy" id="392033"/>
    <lineage>
        <taxon>Eukaryota</taxon>
        <taxon>Metazoa</taxon>
        <taxon>Spiralia</taxon>
        <taxon>Gnathifera</taxon>
        <taxon>Rotifera</taxon>
        <taxon>Eurotatoria</taxon>
        <taxon>Bdelloidea</taxon>
        <taxon>Philodinida</taxon>
        <taxon>Philodinidae</taxon>
        <taxon>Rotaria</taxon>
    </lineage>
</organism>
<comment type="caution">
    <text evidence="3">The sequence shown here is derived from an EMBL/GenBank/DDBJ whole genome shotgun (WGS) entry which is preliminary data.</text>
</comment>
<dbReference type="InterPro" id="IPR007867">
    <property type="entry name" value="GMC_OxRtase_C"/>
</dbReference>
<evidence type="ECO:0000259" key="2">
    <source>
        <dbReference type="PROSITE" id="PS00624"/>
    </source>
</evidence>
<dbReference type="PRINTS" id="PR00411">
    <property type="entry name" value="PNDRDTASEI"/>
</dbReference>
<dbReference type="InterPro" id="IPR000172">
    <property type="entry name" value="GMC_OxRdtase_N"/>
</dbReference>
<dbReference type="SUPFAM" id="SSF54373">
    <property type="entry name" value="FAD-linked reductases, C-terminal domain"/>
    <property type="match status" value="1"/>
</dbReference>
<dbReference type="SUPFAM" id="SSF51905">
    <property type="entry name" value="FAD/NAD(P)-binding domain"/>
    <property type="match status" value="1"/>
</dbReference>
<dbReference type="EMBL" id="CAJNOU010000121">
    <property type="protein sequence ID" value="CAF0874687.1"/>
    <property type="molecule type" value="Genomic_DNA"/>
</dbReference>
<dbReference type="GO" id="GO:0050660">
    <property type="term" value="F:flavin adenine dinucleotide binding"/>
    <property type="evidence" value="ECO:0007669"/>
    <property type="project" value="InterPro"/>
</dbReference>
<dbReference type="Gene3D" id="3.30.560.10">
    <property type="entry name" value="Glucose Oxidase, domain 3"/>
    <property type="match status" value="2"/>
</dbReference>
<dbReference type="Pfam" id="PF05199">
    <property type="entry name" value="GMC_oxred_C"/>
    <property type="match status" value="1"/>
</dbReference>
<dbReference type="PANTHER" id="PTHR11552">
    <property type="entry name" value="GLUCOSE-METHANOL-CHOLINE GMC OXIDOREDUCTASE"/>
    <property type="match status" value="1"/>
</dbReference>
<dbReference type="Proteomes" id="UP000663889">
    <property type="component" value="Unassembled WGS sequence"/>
</dbReference>
<evidence type="ECO:0000256" key="1">
    <source>
        <dbReference type="ARBA" id="ARBA00010790"/>
    </source>
</evidence>
<dbReference type="InterPro" id="IPR012132">
    <property type="entry name" value="GMC_OxRdtase"/>
</dbReference>
<protein>
    <recommendedName>
        <fullName evidence="2">Glucose-methanol-choline oxidoreductase N-terminal domain-containing protein</fullName>
    </recommendedName>
</protein>
<evidence type="ECO:0000313" key="4">
    <source>
        <dbReference type="Proteomes" id="UP000663889"/>
    </source>
</evidence>
<dbReference type="PANTHER" id="PTHR11552:SF123">
    <property type="entry name" value="GMC OXIDOREDUCTASE (AFU_ORTHOLOGUE AFUA_2G01770)-RELATED"/>
    <property type="match status" value="1"/>
</dbReference>
<dbReference type="PIRSF" id="PIRSF000137">
    <property type="entry name" value="Alcohol_oxidase"/>
    <property type="match status" value="1"/>
</dbReference>
<comment type="similarity">
    <text evidence="1">Belongs to the GMC oxidoreductase family.</text>
</comment>
<proteinExistence type="inferred from homology"/>